<dbReference type="InterPro" id="IPR011856">
    <property type="entry name" value="tRNA_endonuc-like_dom_sf"/>
</dbReference>
<dbReference type="Gene3D" id="3.40.1350.10">
    <property type="match status" value="1"/>
</dbReference>
<gene>
    <name evidence="2" type="ORF">S01H1_65320</name>
</gene>
<comment type="caution">
    <text evidence="2">The sequence shown here is derived from an EMBL/GenBank/DDBJ whole genome shotgun (WGS) entry which is preliminary data.</text>
</comment>
<dbReference type="SUPFAM" id="SSF52980">
    <property type="entry name" value="Restriction endonuclease-like"/>
    <property type="match status" value="1"/>
</dbReference>
<comment type="catalytic activity">
    <reaction evidence="1">
        <text>Endonucleolytic cleavage at a junction such as a reciprocal single-stranded crossover between two homologous DNA duplexes (Holliday junction).</text>
        <dbReference type="EC" id="3.1.21.10"/>
    </reaction>
</comment>
<organism evidence="2">
    <name type="scientific">marine sediment metagenome</name>
    <dbReference type="NCBI Taxonomy" id="412755"/>
    <lineage>
        <taxon>unclassified sequences</taxon>
        <taxon>metagenomes</taxon>
        <taxon>ecological metagenomes</taxon>
    </lineage>
</organism>
<accession>X0XHJ6</accession>
<dbReference type="InterPro" id="IPR002732">
    <property type="entry name" value="Hjc"/>
</dbReference>
<dbReference type="InterPro" id="IPR011335">
    <property type="entry name" value="Restrct_endonuc-II-like"/>
</dbReference>
<proteinExistence type="predicted"/>
<dbReference type="GO" id="GO:0008821">
    <property type="term" value="F:crossover junction DNA endonuclease activity"/>
    <property type="evidence" value="ECO:0007669"/>
    <property type="project" value="UniProtKB-EC"/>
</dbReference>
<name>X0XHJ6_9ZZZZ</name>
<sequence length="250" mass="29080">SETGIDLIEPDYVIDTSKSLNLNYAEMDSLVMRHKLDDLRMSKDYYTKANEKGKGNVNYRRGRDFEYRTMRHLRARGWHCMRKFGSKDDIWNVNGERIHVPVDITAYKDGIYMIISCKYSIKGPTTYLDDPKREDLIRYCRLYGPNCIPVMACVNEARHVYLIDLRDYSTMTMLRMSRRGPKGVKVDESQMSRLLAEAWATLDLLKEEYKVAKEKGDDIRRVAWTSEIVKLVNVINRLLKAAGETASEDD</sequence>
<evidence type="ECO:0000313" key="2">
    <source>
        <dbReference type="EMBL" id="GAG36118.1"/>
    </source>
</evidence>
<dbReference type="AlphaFoldDB" id="X0XHJ6"/>
<dbReference type="Pfam" id="PF01870">
    <property type="entry name" value="Hjc"/>
    <property type="match status" value="1"/>
</dbReference>
<dbReference type="EMBL" id="BARS01043110">
    <property type="protein sequence ID" value="GAG36118.1"/>
    <property type="molecule type" value="Genomic_DNA"/>
</dbReference>
<dbReference type="GO" id="GO:0003676">
    <property type="term" value="F:nucleic acid binding"/>
    <property type="evidence" value="ECO:0007669"/>
    <property type="project" value="InterPro"/>
</dbReference>
<protein>
    <submittedName>
        <fullName evidence="2">Uncharacterized protein</fullName>
    </submittedName>
</protein>
<feature type="non-terminal residue" evidence="2">
    <location>
        <position position="1"/>
    </location>
</feature>
<feature type="non-terminal residue" evidence="2">
    <location>
        <position position="250"/>
    </location>
</feature>
<evidence type="ECO:0000256" key="1">
    <source>
        <dbReference type="ARBA" id="ARBA00029354"/>
    </source>
</evidence>
<reference evidence="2" key="1">
    <citation type="journal article" date="2014" name="Front. Microbiol.">
        <title>High frequency of phylogenetically diverse reductive dehalogenase-homologous genes in deep subseafloor sedimentary metagenomes.</title>
        <authorList>
            <person name="Kawai M."/>
            <person name="Futagami T."/>
            <person name="Toyoda A."/>
            <person name="Takaki Y."/>
            <person name="Nishi S."/>
            <person name="Hori S."/>
            <person name="Arai W."/>
            <person name="Tsubouchi T."/>
            <person name="Morono Y."/>
            <person name="Uchiyama I."/>
            <person name="Ito T."/>
            <person name="Fujiyama A."/>
            <person name="Inagaki F."/>
            <person name="Takami H."/>
        </authorList>
    </citation>
    <scope>NUCLEOTIDE SEQUENCE</scope>
    <source>
        <strain evidence="2">Expedition CK06-06</strain>
    </source>
</reference>